<gene>
    <name evidence="1" type="ORF">NLO413_0889</name>
</gene>
<organism evidence="1 2">
    <name type="scientific">Candidatus Neoehrlichia procyonis str. RAC413</name>
    <dbReference type="NCBI Taxonomy" id="1359163"/>
    <lineage>
        <taxon>Bacteria</taxon>
        <taxon>Pseudomonadati</taxon>
        <taxon>Pseudomonadota</taxon>
        <taxon>Alphaproteobacteria</taxon>
        <taxon>Rickettsiales</taxon>
        <taxon>Anaplasmataceae</taxon>
        <taxon>Candidatus Neoehrlichia</taxon>
    </lineage>
</organism>
<dbReference type="Proteomes" id="UP000033562">
    <property type="component" value="Unassembled WGS sequence"/>
</dbReference>
<proteinExistence type="predicted"/>
<evidence type="ECO:0000313" key="1">
    <source>
        <dbReference type="EMBL" id="KJV69496.1"/>
    </source>
</evidence>
<evidence type="ECO:0000313" key="2">
    <source>
        <dbReference type="Proteomes" id="UP000033562"/>
    </source>
</evidence>
<accession>A0A0F3NNZ9</accession>
<keyword evidence="2" id="KW-1185">Reference proteome</keyword>
<dbReference type="OrthoDB" id="7164944at2"/>
<dbReference type="AlphaFoldDB" id="A0A0F3NNZ9"/>
<sequence>MRYIFIIIISFIYNTTYLASKRSYASIKDIRISSAQKFTDYNVVPGDMTYIVLKMDTFRQGLYNTFTTPMSSTISYKAIPGKCISYPQHNIMNSVISYLQEDTIPLQICACRLSNPCSKATENLFHDQYCTYEQLKCKELIGCTSVVTHHPIEYCDIIEERVNIKFVPLEFKKQSYFHPGIHVIFSYGNVIREKDLFLDLEHGNIRKTYTVKFHNNDYQITVEKKGEQLICASYTQNKEIISTCEPTPALKKPTVYKINNTTIGIKFEGCVVPKNCHYSMRLGTPDKDYPVTLKVIAPKVTPNRFFPKHIYCSDGKNFTYNNISDIKNIHKQCNDSILPTVKYLEDSKSPLICIHNINFESQKYTMYYSGTVTITSTAQQKNTQNNYKSTSSTTIAHSNGTLMHNMLVPFYKNKNNIPTECSANNRGAIFLHNIPQNILNKIHKINDMYQLPQKYVRQHSQIYNNKKSNPCIDNNLLFSYQNTRIQYNTQGKAYSSPYLDDKGNIYEPKKYKKIIPQNPYDQELCINNFKTYEYSMQTQHTKLTNTANTNSLSDTIFDKHIQMIEYNGPLKAVPNNFDHRISLNDNCDYLKIESWGGTERGIKSPVSTSIIHKRFSNYPIVIQIKLGRQSNKSSNTFTKIVISSLINPRTQHKISYITTTNAKTHIFTPTRTNFFNIVNTTSHAIQNPNNNNSGMVRITCEKW</sequence>
<name>A0A0F3NNZ9_9RICK</name>
<protein>
    <submittedName>
        <fullName evidence="1">Uncharacterized protein</fullName>
    </submittedName>
</protein>
<dbReference type="RefSeq" id="WP_045809190.1">
    <property type="nucleotide sequence ID" value="NZ_LANX01000001.1"/>
</dbReference>
<comment type="caution">
    <text evidence="1">The sequence shown here is derived from an EMBL/GenBank/DDBJ whole genome shotgun (WGS) entry which is preliminary data.</text>
</comment>
<reference evidence="1 2" key="1">
    <citation type="submission" date="2015-02" db="EMBL/GenBank/DDBJ databases">
        <title>Genome Sequencing of Rickettsiales.</title>
        <authorList>
            <person name="Daugherty S.C."/>
            <person name="Su Q."/>
            <person name="Abolude K."/>
            <person name="Beier-Sexton M."/>
            <person name="Carlyon J.A."/>
            <person name="Carter R."/>
            <person name="Day N.P."/>
            <person name="Dumler S.J."/>
            <person name="Dyachenko V."/>
            <person name="Godinez A."/>
            <person name="Kurtti T.J."/>
            <person name="Lichay M."/>
            <person name="Mullins K.E."/>
            <person name="Ott S."/>
            <person name="Pappas-Brown V."/>
            <person name="Paris D.H."/>
            <person name="Patel P."/>
            <person name="Richards A.L."/>
            <person name="Sadzewicz L."/>
            <person name="Sears K."/>
            <person name="Seidman D."/>
            <person name="Sengamalay N."/>
            <person name="Stenos J."/>
            <person name="Tallon L.J."/>
            <person name="Vincent G."/>
            <person name="Fraser C.M."/>
            <person name="Munderloh U."/>
            <person name="Dunning-Hotopp J.C."/>
        </authorList>
    </citation>
    <scope>NUCLEOTIDE SEQUENCE [LARGE SCALE GENOMIC DNA]</scope>
    <source>
        <strain evidence="1 2">RAC413</strain>
    </source>
</reference>
<dbReference type="EMBL" id="LANX01000001">
    <property type="protein sequence ID" value="KJV69496.1"/>
    <property type="molecule type" value="Genomic_DNA"/>
</dbReference>